<dbReference type="AlphaFoldDB" id="A0A9P5NJ23"/>
<feature type="compositionally biased region" description="Low complexity" evidence="1">
    <location>
        <begin position="301"/>
        <end position="314"/>
    </location>
</feature>
<feature type="region of interest" description="Disordered" evidence="1">
    <location>
        <begin position="182"/>
        <end position="221"/>
    </location>
</feature>
<evidence type="ECO:0000313" key="3">
    <source>
        <dbReference type="Proteomes" id="UP000724874"/>
    </source>
</evidence>
<feature type="compositionally biased region" description="Polar residues" evidence="1">
    <location>
        <begin position="184"/>
        <end position="198"/>
    </location>
</feature>
<feature type="region of interest" description="Disordered" evidence="1">
    <location>
        <begin position="66"/>
        <end position="109"/>
    </location>
</feature>
<reference evidence="2" key="1">
    <citation type="submission" date="2020-11" db="EMBL/GenBank/DDBJ databases">
        <authorList>
            <consortium name="DOE Joint Genome Institute"/>
            <person name="Ahrendt S."/>
            <person name="Riley R."/>
            <person name="Andreopoulos W."/>
            <person name="LaButti K."/>
            <person name="Pangilinan J."/>
            <person name="Ruiz-duenas F.J."/>
            <person name="Barrasa J.M."/>
            <person name="Sanchez-Garcia M."/>
            <person name="Camarero S."/>
            <person name="Miyauchi S."/>
            <person name="Serrano A."/>
            <person name="Linde D."/>
            <person name="Babiker R."/>
            <person name="Drula E."/>
            <person name="Ayuso-Fernandez I."/>
            <person name="Pacheco R."/>
            <person name="Padilla G."/>
            <person name="Ferreira P."/>
            <person name="Barriuso J."/>
            <person name="Kellner H."/>
            <person name="Castanera R."/>
            <person name="Alfaro M."/>
            <person name="Ramirez L."/>
            <person name="Pisabarro A.G."/>
            <person name="Kuo A."/>
            <person name="Tritt A."/>
            <person name="Lipzen A."/>
            <person name="He G."/>
            <person name="Yan M."/>
            <person name="Ng V."/>
            <person name="Cullen D."/>
            <person name="Martin F."/>
            <person name="Rosso M.-N."/>
            <person name="Henrissat B."/>
            <person name="Hibbett D."/>
            <person name="Martinez A.T."/>
            <person name="Grigoriev I.V."/>
        </authorList>
    </citation>
    <scope>NUCLEOTIDE SEQUENCE</scope>
    <source>
        <strain evidence="2">AH 44721</strain>
    </source>
</reference>
<feature type="compositionally biased region" description="Basic and acidic residues" evidence="1">
    <location>
        <begin position="91"/>
        <end position="106"/>
    </location>
</feature>
<feature type="compositionally biased region" description="Polar residues" evidence="1">
    <location>
        <begin position="594"/>
        <end position="607"/>
    </location>
</feature>
<feature type="region of interest" description="Disordered" evidence="1">
    <location>
        <begin position="263"/>
        <end position="376"/>
    </location>
</feature>
<name>A0A9P5NJ23_GYMJU</name>
<protein>
    <submittedName>
        <fullName evidence="2">Uncharacterized protein</fullName>
    </submittedName>
</protein>
<feature type="compositionally biased region" description="Basic and acidic residues" evidence="1">
    <location>
        <begin position="66"/>
        <end position="83"/>
    </location>
</feature>
<feature type="compositionally biased region" description="Acidic residues" evidence="1">
    <location>
        <begin position="279"/>
        <end position="290"/>
    </location>
</feature>
<dbReference type="EMBL" id="JADNYJ010000079">
    <property type="protein sequence ID" value="KAF8889526.1"/>
    <property type="molecule type" value="Genomic_DNA"/>
</dbReference>
<accession>A0A9P5NJ23</accession>
<evidence type="ECO:0000313" key="2">
    <source>
        <dbReference type="EMBL" id="KAF8889526.1"/>
    </source>
</evidence>
<gene>
    <name evidence="2" type="ORF">CPB84DRAFT_1849324</name>
</gene>
<feature type="compositionally biased region" description="Low complexity" evidence="1">
    <location>
        <begin position="199"/>
        <end position="219"/>
    </location>
</feature>
<organism evidence="2 3">
    <name type="scientific">Gymnopilus junonius</name>
    <name type="common">Spectacular rustgill mushroom</name>
    <name type="synonym">Gymnopilus spectabilis subsp. junonius</name>
    <dbReference type="NCBI Taxonomy" id="109634"/>
    <lineage>
        <taxon>Eukaryota</taxon>
        <taxon>Fungi</taxon>
        <taxon>Dikarya</taxon>
        <taxon>Basidiomycota</taxon>
        <taxon>Agaricomycotina</taxon>
        <taxon>Agaricomycetes</taxon>
        <taxon>Agaricomycetidae</taxon>
        <taxon>Agaricales</taxon>
        <taxon>Agaricineae</taxon>
        <taxon>Hymenogastraceae</taxon>
        <taxon>Gymnopilus</taxon>
    </lineage>
</organism>
<keyword evidence="3" id="KW-1185">Reference proteome</keyword>
<dbReference type="Proteomes" id="UP000724874">
    <property type="component" value="Unassembled WGS sequence"/>
</dbReference>
<dbReference type="OrthoDB" id="10587919at2759"/>
<sequence>MRRKQQQGTPAQLRPTRIRHGSVDFVDGWLQDVNSQSHGKEHINSHAPAQLTGSRILYSYYFSPKPSEKVRTSGSSKSKESSRARLKKAHSIKENKISRVQKEETPSRPLTIVQEVTSSEDFRYMAQPQWTSGAAPTSTSTIALSNHIGNSLWLNRRAQPVSASNPSSSRSHLNPNLYQKRRSLSSGSTATLVQPQTLSRPSSSSANVTSSPSSAPSYSTFMRYEPEPKLIVSKRKHRFGGHSRPVSVATSLSMYSQMSYPHTLHSSKDVVKSSSVSSQDEDGDDEDEESWKDCKSIQTMATTGSRSTSASANRSVRRSRGGRSDRMKVVNHRSVKSFGSGQAQPLNSADPTRAPPSAPLGKAPRRRKGSLRSVSSAPISIRSDTSAFNRWAERISEVQEDVKSFLDLSADSRSQWWDESSSEPTTPTVLVHAHATSSVAMGPALLPADGLSQFFDKVNKDTDSVILPPLQRNFYSASPSPAPTLAYVVPESGEQGQNKKTGSDSSSKARVTVTSYRPGCLSPLPSVLTSSNRNTPVDSSMVCPHYDYGVAVDTLVHGEGAASSNGLRNFMQQRDGVGSAADEATKFKRRPSKRSSINPSQRTTSVKNRWGLAIGSQTSGFGKAKRKRNSFFFQVARFFVNA</sequence>
<feature type="region of interest" description="Disordered" evidence="1">
    <location>
        <begin position="578"/>
        <end position="609"/>
    </location>
</feature>
<feature type="compositionally biased region" description="Polar residues" evidence="1">
    <location>
        <begin position="337"/>
        <end position="350"/>
    </location>
</feature>
<evidence type="ECO:0000256" key="1">
    <source>
        <dbReference type="SAM" id="MobiDB-lite"/>
    </source>
</evidence>
<proteinExistence type="predicted"/>
<comment type="caution">
    <text evidence="2">The sequence shown here is derived from an EMBL/GenBank/DDBJ whole genome shotgun (WGS) entry which is preliminary data.</text>
</comment>